<accession>A0ABN2KUS4</accession>
<name>A0ABN2KUS4_9MICO</name>
<organism evidence="3 4">
    <name type="scientific">Agromyces humatus</name>
    <dbReference type="NCBI Taxonomy" id="279573"/>
    <lineage>
        <taxon>Bacteria</taxon>
        <taxon>Bacillati</taxon>
        <taxon>Actinomycetota</taxon>
        <taxon>Actinomycetes</taxon>
        <taxon>Micrococcales</taxon>
        <taxon>Microbacteriaceae</taxon>
        <taxon>Agromyces</taxon>
    </lineage>
</organism>
<evidence type="ECO:0000256" key="2">
    <source>
        <dbReference type="SAM" id="Phobius"/>
    </source>
</evidence>
<evidence type="ECO:0008006" key="5">
    <source>
        <dbReference type="Google" id="ProtNLM"/>
    </source>
</evidence>
<keyword evidence="2" id="KW-0812">Transmembrane</keyword>
<keyword evidence="2" id="KW-1133">Transmembrane helix</keyword>
<evidence type="ECO:0000313" key="4">
    <source>
        <dbReference type="Proteomes" id="UP001500506"/>
    </source>
</evidence>
<dbReference type="EMBL" id="BAAANH010000006">
    <property type="protein sequence ID" value="GAA1766776.1"/>
    <property type="molecule type" value="Genomic_DNA"/>
</dbReference>
<keyword evidence="4" id="KW-1185">Reference proteome</keyword>
<dbReference type="RefSeq" id="WP_232498066.1">
    <property type="nucleotide sequence ID" value="NZ_BAAANH010000006.1"/>
</dbReference>
<dbReference type="Proteomes" id="UP001500506">
    <property type="component" value="Unassembled WGS sequence"/>
</dbReference>
<protein>
    <recommendedName>
        <fullName evidence="5">DUF3558 domain-containing protein</fullName>
    </recommendedName>
</protein>
<proteinExistence type="predicted"/>
<feature type="region of interest" description="Disordered" evidence="1">
    <location>
        <begin position="47"/>
        <end position="82"/>
    </location>
</feature>
<comment type="caution">
    <text evidence="3">The sequence shown here is derived from an EMBL/GenBank/DDBJ whole genome shotgun (WGS) entry which is preliminary data.</text>
</comment>
<gene>
    <name evidence="3" type="ORF">GCM10009747_28880</name>
</gene>
<feature type="compositionally biased region" description="Low complexity" evidence="1">
    <location>
        <begin position="47"/>
        <end position="71"/>
    </location>
</feature>
<feature type="transmembrane region" description="Helical" evidence="2">
    <location>
        <begin position="20"/>
        <end position="44"/>
    </location>
</feature>
<evidence type="ECO:0000313" key="3">
    <source>
        <dbReference type="EMBL" id="GAA1766776.1"/>
    </source>
</evidence>
<evidence type="ECO:0000256" key="1">
    <source>
        <dbReference type="SAM" id="MobiDB-lite"/>
    </source>
</evidence>
<sequence length="226" mass="23879">MTEHPEQSSDRRPLAKRPVFWLGLVAALLAILVALVVGMLIGGATGTAPTPSPTSVDRPTPAAQTPTAVVTPPAPDAAPIPDDCTGIYTRDWQGELDLALNPTWTDEPESGVRYASDDVGLQTMLEGTTRLTCIWATPEGGSDVGITTNIAALSEVQQEETRAALNALGYSCYEELEGTRCVVEQEGEVGAFGESHFLRSGVWIATAWVNAAPDGYTHDIVAAIFG</sequence>
<reference evidence="3 4" key="1">
    <citation type="journal article" date="2019" name="Int. J. Syst. Evol. Microbiol.">
        <title>The Global Catalogue of Microorganisms (GCM) 10K type strain sequencing project: providing services to taxonomists for standard genome sequencing and annotation.</title>
        <authorList>
            <consortium name="The Broad Institute Genomics Platform"/>
            <consortium name="The Broad Institute Genome Sequencing Center for Infectious Disease"/>
            <person name="Wu L."/>
            <person name="Ma J."/>
        </authorList>
    </citation>
    <scope>NUCLEOTIDE SEQUENCE [LARGE SCALE GENOMIC DNA]</scope>
    <source>
        <strain evidence="3 4">JCM 14319</strain>
    </source>
</reference>
<keyword evidence="2" id="KW-0472">Membrane</keyword>